<comment type="caution">
    <text evidence="9">The sequence shown here is derived from an EMBL/GenBank/DDBJ whole genome shotgun (WGS) entry which is preliminary data.</text>
</comment>
<proteinExistence type="inferred from homology"/>
<dbReference type="InterPro" id="IPR049899">
    <property type="entry name" value="Znf_C2HC_C3H"/>
</dbReference>
<gene>
    <name evidence="9" type="ORF">QR680_018073</name>
</gene>
<evidence type="ECO:0000256" key="3">
    <source>
        <dbReference type="ARBA" id="ARBA00022737"/>
    </source>
</evidence>
<dbReference type="GO" id="GO:0008270">
    <property type="term" value="F:zinc ion binding"/>
    <property type="evidence" value="ECO:0007669"/>
    <property type="project" value="UniProtKB-KW"/>
</dbReference>
<accession>A0AA39HGT9</accession>
<keyword evidence="10" id="KW-1185">Reference proteome</keyword>
<dbReference type="EMBL" id="JAUCMV010000004">
    <property type="protein sequence ID" value="KAK0405591.1"/>
    <property type="molecule type" value="Genomic_DNA"/>
</dbReference>
<feature type="compositionally biased region" description="Basic and acidic residues" evidence="7">
    <location>
        <begin position="49"/>
        <end position="68"/>
    </location>
</feature>
<feature type="compositionally biased region" description="Basic and acidic residues" evidence="7">
    <location>
        <begin position="311"/>
        <end position="320"/>
    </location>
</feature>
<name>A0AA39HGT9_9BILA</name>
<reference evidence="9" key="1">
    <citation type="submission" date="2023-06" db="EMBL/GenBank/DDBJ databases">
        <title>Genomic analysis of the entomopathogenic nematode Steinernema hermaphroditum.</title>
        <authorList>
            <person name="Schwarz E.M."/>
            <person name="Heppert J.K."/>
            <person name="Baniya A."/>
            <person name="Schwartz H.T."/>
            <person name="Tan C.-H."/>
            <person name="Antoshechkin I."/>
            <person name="Sternberg P.W."/>
            <person name="Goodrich-Blair H."/>
            <person name="Dillman A.R."/>
        </authorList>
    </citation>
    <scope>NUCLEOTIDE SEQUENCE</scope>
    <source>
        <strain evidence="9">PS9179</strain>
        <tissue evidence="9">Whole animal</tissue>
    </source>
</reference>
<feature type="compositionally biased region" description="Basic residues" evidence="7">
    <location>
        <begin position="250"/>
        <end position="260"/>
    </location>
</feature>
<sequence length="424" mass="45899">MASELFNFRNIFTRQQRTAAKTATSTSSSSQSSKKSSGSTGQSQFWSNPRKDSSQKVKNPFGKEDHDQYNVAEETFPCATCGRRFIKSSLDKHEPACGRLSNLSRKKFDSGKQRADGSDVTLQGVRKAAKEREKMGGSFPRPKTSWREKHTNFISAVASSKQVEYALKSGAPLPPPPKTSVPSVYLNMGSDDGIRCYSSLSGALLPPSTSGEVAAASTPSYYVQCEYCGRNFNQNAAERHIPFCREQQMRNRRSTSHSRVSHTPASKPKTAQRSSSSTRPPLPPAGGQGAAPSNGGTGHNFRANRPPSRRSSNDRAETAKSRAGGQRSSLPTSSSRRSTSAPRTSQSPSRSQLKTPAHNGIEKPPKSSANYGYQKPPKTSSTSKPPQTSSSRPPRTATRVTTTMSSERSKSRGRTGQATRGGTR</sequence>
<dbReference type="Pfam" id="PF13913">
    <property type="entry name" value="zf-C2HC_2"/>
    <property type="match status" value="2"/>
</dbReference>
<feature type="compositionally biased region" description="Low complexity" evidence="7">
    <location>
        <begin position="16"/>
        <end position="44"/>
    </location>
</feature>
<dbReference type="Gene3D" id="3.30.160.60">
    <property type="entry name" value="Classic Zinc Finger"/>
    <property type="match status" value="1"/>
</dbReference>
<feature type="domain" description="C2HC/C3H-type" evidence="8">
    <location>
        <begin position="221"/>
        <end position="250"/>
    </location>
</feature>
<evidence type="ECO:0000256" key="4">
    <source>
        <dbReference type="ARBA" id="ARBA00022771"/>
    </source>
</evidence>
<feature type="region of interest" description="Disordered" evidence="7">
    <location>
        <begin position="249"/>
        <end position="424"/>
    </location>
</feature>
<feature type="compositionally biased region" description="Low complexity" evidence="7">
    <location>
        <begin position="414"/>
        <end position="424"/>
    </location>
</feature>
<evidence type="ECO:0000259" key="8">
    <source>
        <dbReference type="PROSITE" id="PS52027"/>
    </source>
</evidence>
<feature type="compositionally biased region" description="Low complexity" evidence="7">
    <location>
        <begin position="375"/>
        <end position="406"/>
    </location>
</feature>
<dbReference type="PANTHER" id="PTHR13555">
    <property type="entry name" value="C2H2 ZINC FINGER CGI-62-RELATED"/>
    <property type="match status" value="1"/>
</dbReference>
<dbReference type="PROSITE" id="PS52027">
    <property type="entry name" value="ZF_C2HC_C3H"/>
    <property type="match status" value="2"/>
</dbReference>
<evidence type="ECO:0000313" key="9">
    <source>
        <dbReference type="EMBL" id="KAK0405591.1"/>
    </source>
</evidence>
<evidence type="ECO:0000256" key="6">
    <source>
        <dbReference type="PROSITE-ProRule" id="PRU01371"/>
    </source>
</evidence>
<evidence type="ECO:0000256" key="1">
    <source>
        <dbReference type="ARBA" id="ARBA00010843"/>
    </source>
</evidence>
<dbReference type="PANTHER" id="PTHR13555:SF25">
    <property type="entry name" value="ZINC FINGER C2HC DOMAIN-CONTAINING PROTEIN 1A"/>
    <property type="match status" value="1"/>
</dbReference>
<keyword evidence="3" id="KW-0677">Repeat</keyword>
<feature type="compositionally biased region" description="Low complexity" evidence="7">
    <location>
        <begin position="326"/>
        <end position="352"/>
    </location>
</feature>
<evidence type="ECO:0000313" key="10">
    <source>
        <dbReference type="Proteomes" id="UP001175271"/>
    </source>
</evidence>
<organism evidence="9 10">
    <name type="scientific">Steinernema hermaphroditum</name>
    <dbReference type="NCBI Taxonomy" id="289476"/>
    <lineage>
        <taxon>Eukaryota</taxon>
        <taxon>Metazoa</taxon>
        <taxon>Ecdysozoa</taxon>
        <taxon>Nematoda</taxon>
        <taxon>Chromadorea</taxon>
        <taxon>Rhabditida</taxon>
        <taxon>Tylenchina</taxon>
        <taxon>Panagrolaimomorpha</taxon>
        <taxon>Strongyloidoidea</taxon>
        <taxon>Steinernematidae</taxon>
        <taxon>Steinernema</taxon>
    </lineage>
</organism>
<protein>
    <recommendedName>
        <fullName evidence="8">C2HC/C3H-type domain-containing protein</fullName>
    </recommendedName>
</protein>
<feature type="region of interest" description="Disordered" evidence="7">
    <location>
        <begin position="16"/>
        <end position="68"/>
    </location>
</feature>
<feature type="domain" description="C2HC/C3H-type" evidence="8">
    <location>
        <begin position="74"/>
        <end position="103"/>
    </location>
</feature>
<keyword evidence="5" id="KW-0862">Zinc</keyword>
<evidence type="ECO:0000256" key="7">
    <source>
        <dbReference type="SAM" id="MobiDB-lite"/>
    </source>
</evidence>
<feature type="region of interest" description="Disordered" evidence="7">
    <location>
        <begin position="108"/>
        <end position="145"/>
    </location>
</feature>
<dbReference type="InterPro" id="IPR026319">
    <property type="entry name" value="ZC2HC1A/B-like"/>
</dbReference>
<keyword evidence="4 6" id="KW-0863">Zinc-finger</keyword>
<comment type="similarity">
    <text evidence="1">Belongs to the ZC2HC1 family.</text>
</comment>
<feature type="compositionally biased region" description="Basic and acidic residues" evidence="7">
    <location>
        <begin position="108"/>
        <end position="117"/>
    </location>
</feature>
<evidence type="ECO:0000256" key="5">
    <source>
        <dbReference type="ARBA" id="ARBA00022833"/>
    </source>
</evidence>
<keyword evidence="2" id="KW-0479">Metal-binding</keyword>
<evidence type="ECO:0000256" key="2">
    <source>
        <dbReference type="ARBA" id="ARBA00022723"/>
    </source>
</evidence>
<dbReference type="Proteomes" id="UP001175271">
    <property type="component" value="Unassembled WGS sequence"/>
</dbReference>
<dbReference type="AlphaFoldDB" id="A0AA39HGT9"/>